<comment type="similarity">
    <text evidence="1">Belongs to the MCM family.</text>
</comment>
<evidence type="ECO:0000313" key="6">
    <source>
        <dbReference type="EMBL" id="KKM00131.1"/>
    </source>
</evidence>
<keyword evidence="2" id="KW-0235">DNA replication</keyword>
<dbReference type="SMART" id="SM00350">
    <property type="entry name" value="MCM"/>
    <property type="match status" value="1"/>
</dbReference>
<gene>
    <name evidence="6" type="ORF">LCGC14_1807570</name>
</gene>
<dbReference type="GO" id="GO:0042555">
    <property type="term" value="C:MCM complex"/>
    <property type="evidence" value="ECO:0007669"/>
    <property type="project" value="TreeGrafter"/>
</dbReference>
<accession>A0A0F9J2E8</accession>
<dbReference type="InterPro" id="IPR031327">
    <property type="entry name" value="MCM"/>
</dbReference>
<comment type="caution">
    <text evidence="6">The sequence shown here is derived from an EMBL/GenBank/DDBJ whole genome shotgun (WGS) entry which is preliminary data.</text>
</comment>
<evidence type="ECO:0000256" key="1">
    <source>
        <dbReference type="ARBA" id="ARBA00008010"/>
    </source>
</evidence>
<dbReference type="PANTHER" id="PTHR11630">
    <property type="entry name" value="DNA REPLICATION LICENSING FACTOR MCM FAMILY MEMBER"/>
    <property type="match status" value="1"/>
</dbReference>
<dbReference type="InterPro" id="IPR027417">
    <property type="entry name" value="P-loop_NTPase"/>
</dbReference>
<keyword evidence="3" id="KW-0547">Nucleotide-binding</keyword>
<evidence type="ECO:0000256" key="3">
    <source>
        <dbReference type="ARBA" id="ARBA00022741"/>
    </source>
</evidence>
<keyword evidence="4" id="KW-0067">ATP-binding</keyword>
<dbReference type="Gene3D" id="3.40.50.300">
    <property type="entry name" value="P-loop containing nucleotide triphosphate hydrolases"/>
    <property type="match status" value="1"/>
</dbReference>
<name>A0A0F9J2E8_9ZZZZ</name>
<reference evidence="6" key="1">
    <citation type="journal article" date="2015" name="Nature">
        <title>Complex archaea that bridge the gap between prokaryotes and eukaryotes.</title>
        <authorList>
            <person name="Spang A."/>
            <person name="Saw J.H."/>
            <person name="Jorgensen S.L."/>
            <person name="Zaremba-Niedzwiedzka K."/>
            <person name="Martijn J."/>
            <person name="Lind A.E."/>
            <person name="van Eijk R."/>
            <person name="Schleper C."/>
            <person name="Guy L."/>
            <person name="Ettema T.J."/>
        </authorList>
    </citation>
    <scope>NUCLEOTIDE SEQUENCE</scope>
</reference>
<evidence type="ECO:0000256" key="2">
    <source>
        <dbReference type="ARBA" id="ARBA00022705"/>
    </source>
</evidence>
<dbReference type="PROSITE" id="PS50051">
    <property type="entry name" value="MCM_2"/>
    <property type="match status" value="1"/>
</dbReference>
<dbReference type="Pfam" id="PF13479">
    <property type="entry name" value="AAA_24"/>
    <property type="match status" value="1"/>
</dbReference>
<sequence>VLTYDLVDTVKPGDRIKVMGIFKSVLAQSTNSNNSTLFKTYIDVNFIDPEDKTEDIVDLSKEDKKKIDDLSKEPKIQRKIARSIAPNIYGRDQLKLACALSLLGGTKRKKPGGGYKRGDLHILMVGDPGTGKTTLCGTLPAGETLIIDVEAGEGPLIGSNHLMFRLDRDLKQLQSLYKYIRTEDHPFKYICIDNISELQEWIVRVIMETRSKEFTSIKEYGDASFKMKEYITLFRDLTTVKNMTVIFTAWEMNIDIEQSGGTIVTKAFPKVFKKIAPDIAGYPDIVAHLEKAPKTDDRFLRFESTGSIVAKTQLKGLDKFEPAHLPSILKKLYEYDYGAEKEEEESVAEKINGGKK</sequence>
<protein>
    <recommendedName>
        <fullName evidence="5">MCM C-terminal AAA(+) ATPase domain-containing protein</fullName>
    </recommendedName>
</protein>
<feature type="domain" description="MCM C-terminal AAA(+) ATPase" evidence="5">
    <location>
        <begin position="76"/>
        <end position="135"/>
    </location>
</feature>
<proteinExistence type="inferred from homology"/>
<dbReference type="GO" id="GO:0006260">
    <property type="term" value="P:DNA replication"/>
    <property type="evidence" value="ECO:0007669"/>
    <property type="project" value="UniProtKB-KW"/>
</dbReference>
<dbReference type="Gene3D" id="2.40.50.140">
    <property type="entry name" value="Nucleic acid-binding proteins"/>
    <property type="match status" value="1"/>
</dbReference>
<evidence type="ECO:0000259" key="5">
    <source>
        <dbReference type="PROSITE" id="PS50051"/>
    </source>
</evidence>
<dbReference type="SUPFAM" id="SSF52540">
    <property type="entry name" value="P-loop containing nucleoside triphosphate hydrolases"/>
    <property type="match status" value="1"/>
</dbReference>
<dbReference type="InterPro" id="IPR001208">
    <property type="entry name" value="MCM_dom"/>
</dbReference>
<evidence type="ECO:0000256" key="4">
    <source>
        <dbReference type="ARBA" id="ARBA00022840"/>
    </source>
</evidence>
<dbReference type="InterPro" id="IPR012340">
    <property type="entry name" value="NA-bd_OB-fold"/>
</dbReference>
<dbReference type="PANTHER" id="PTHR11630:SF66">
    <property type="entry name" value="DNA REPLICATION LICENSING FACTOR MCM4"/>
    <property type="match status" value="1"/>
</dbReference>
<organism evidence="6">
    <name type="scientific">marine sediment metagenome</name>
    <dbReference type="NCBI Taxonomy" id="412755"/>
    <lineage>
        <taxon>unclassified sequences</taxon>
        <taxon>metagenomes</taxon>
        <taxon>ecological metagenomes</taxon>
    </lineage>
</organism>
<dbReference type="GO" id="GO:0017116">
    <property type="term" value="F:single-stranded DNA helicase activity"/>
    <property type="evidence" value="ECO:0007669"/>
    <property type="project" value="TreeGrafter"/>
</dbReference>
<dbReference type="EMBL" id="LAZR01017507">
    <property type="protein sequence ID" value="KKM00131.1"/>
    <property type="molecule type" value="Genomic_DNA"/>
</dbReference>
<dbReference type="GO" id="GO:0003697">
    <property type="term" value="F:single-stranded DNA binding"/>
    <property type="evidence" value="ECO:0007669"/>
    <property type="project" value="TreeGrafter"/>
</dbReference>
<dbReference type="GO" id="GO:0005524">
    <property type="term" value="F:ATP binding"/>
    <property type="evidence" value="ECO:0007669"/>
    <property type="project" value="UniProtKB-KW"/>
</dbReference>
<dbReference type="AlphaFoldDB" id="A0A0F9J2E8"/>
<feature type="non-terminal residue" evidence="6">
    <location>
        <position position="1"/>
    </location>
</feature>
<dbReference type="SUPFAM" id="SSF50249">
    <property type="entry name" value="Nucleic acid-binding proteins"/>
    <property type="match status" value="1"/>
</dbReference>